<gene>
    <name evidence="1" type="ORF">HPB50_025275</name>
</gene>
<dbReference type="EMBL" id="CM023487">
    <property type="protein sequence ID" value="KAH6927005.1"/>
    <property type="molecule type" value="Genomic_DNA"/>
</dbReference>
<proteinExistence type="predicted"/>
<reference evidence="1" key="1">
    <citation type="submission" date="2020-05" db="EMBL/GenBank/DDBJ databases">
        <title>Large-scale comparative analyses of tick genomes elucidate their genetic diversity and vector capacities.</title>
        <authorList>
            <person name="Jia N."/>
            <person name="Wang J."/>
            <person name="Shi W."/>
            <person name="Du L."/>
            <person name="Sun Y."/>
            <person name="Zhan W."/>
            <person name="Jiang J."/>
            <person name="Wang Q."/>
            <person name="Zhang B."/>
            <person name="Ji P."/>
            <person name="Sakyi L.B."/>
            <person name="Cui X."/>
            <person name="Yuan T."/>
            <person name="Jiang B."/>
            <person name="Yang W."/>
            <person name="Lam T.T.-Y."/>
            <person name="Chang Q."/>
            <person name="Ding S."/>
            <person name="Wang X."/>
            <person name="Zhu J."/>
            <person name="Ruan X."/>
            <person name="Zhao L."/>
            <person name="Wei J."/>
            <person name="Que T."/>
            <person name="Du C."/>
            <person name="Cheng J."/>
            <person name="Dai P."/>
            <person name="Han X."/>
            <person name="Huang E."/>
            <person name="Gao Y."/>
            <person name="Liu J."/>
            <person name="Shao H."/>
            <person name="Ye R."/>
            <person name="Li L."/>
            <person name="Wei W."/>
            <person name="Wang X."/>
            <person name="Wang C."/>
            <person name="Yang T."/>
            <person name="Huo Q."/>
            <person name="Li W."/>
            <person name="Guo W."/>
            <person name="Chen H."/>
            <person name="Zhou L."/>
            <person name="Ni X."/>
            <person name="Tian J."/>
            <person name="Zhou Y."/>
            <person name="Sheng Y."/>
            <person name="Liu T."/>
            <person name="Pan Y."/>
            <person name="Xia L."/>
            <person name="Li J."/>
            <person name="Zhao F."/>
            <person name="Cao W."/>
        </authorList>
    </citation>
    <scope>NUCLEOTIDE SEQUENCE</scope>
    <source>
        <strain evidence="1">Hyas-2018</strain>
    </source>
</reference>
<protein>
    <submittedName>
        <fullName evidence="1">Uncharacterized protein</fullName>
    </submittedName>
</protein>
<comment type="caution">
    <text evidence="1">The sequence shown here is derived from an EMBL/GenBank/DDBJ whole genome shotgun (WGS) entry which is preliminary data.</text>
</comment>
<organism evidence="1 2">
    <name type="scientific">Hyalomma asiaticum</name>
    <name type="common">Tick</name>
    <dbReference type="NCBI Taxonomy" id="266040"/>
    <lineage>
        <taxon>Eukaryota</taxon>
        <taxon>Metazoa</taxon>
        <taxon>Ecdysozoa</taxon>
        <taxon>Arthropoda</taxon>
        <taxon>Chelicerata</taxon>
        <taxon>Arachnida</taxon>
        <taxon>Acari</taxon>
        <taxon>Parasitiformes</taxon>
        <taxon>Ixodida</taxon>
        <taxon>Ixodoidea</taxon>
        <taxon>Ixodidae</taxon>
        <taxon>Hyalomminae</taxon>
        <taxon>Hyalomma</taxon>
    </lineage>
</organism>
<evidence type="ECO:0000313" key="2">
    <source>
        <dbReference type="Proteomes" id="UP000821845"/>
    </source>
</evidence>
<dbReference type="Proteomes" id="UP000821845">
    <property type="component" value="Chromosome 7"/>
</dbReference>
<sequence length="145" mass="15973">MQDTKEQVLVGLRFKDACIAMSAKDHKDEDELLADLRKLERITEARMQQYPGAKPHGGDPGSFSGKLCQAVGRAHPEHVFKFAVCVVTEREGGLRCHNGAAGGASDQLGRYATVRAGAHIRPLLVGPSPFGLGKWHCWWLHCERE</sequence>
<evidence type="ECO:0000313" key="1">
    <source>
        <dbReference type="EMBL" id="KAH6927005.1"/>
    </source>
</evidence>
<name>A0ACB7RXR0_HYAAI</name>
<keyword evidence="2" id="KW-1185">Reference proteome</keyword>
<accession>A0ACB7RXR0</accession>